<evidence type="ECO:0008006" key="5">
    <source>
        <dbReference type="Google" id="ProtNLM"/>
    </source>
</evidence>
<evidence type="ECO:0000256" key="2">
    <source>
        <dbReference type="ARBA" id="ARBA00022801"/>
    </source>
</evidence>
<evidence type="ECO:0000256" key="1">
    <source>
        <dbReference type="ARBA" id="ARBA00022722"/>
    </source>
</evidence>
<gene>
    <name evidence="3" type="ORF">Ddye_028146</name>
</gene>
<name>A0AAD9WR56_9ROSI</name>
<evidence type="ECO:0000313" key="3">
    <source>
        <dbReference type="EMBL" id="KAK2640351.1"/>
    </source>
</evidence>
<evidence type="ECO:0000313" key="4">
    <source>
        <dbReference type="Proteomes" id="UP001280121"/>
    </source>
</evidence>
<dbReference type="Proteomes" id="UP001280121">
    <property type="component" value="Unassembled WGS sequence"/>
</dbReference>
<dbReference type="Gene3D" id="3.30.420.10">
    <property type="entry name" value="Ribonuclease H-like superfamily/Ribonuclease H"/>
    <property type="match status" value="1"/>
</dbReference>
<keyword evidence="1" id="KW-0540">Nuclease</keyword>
<dbReference type="PANTHER" id="PTHR13620:SF121">
    <property type="entry name" value="EMB|CAB82946.1-RELATED"/>
    <property type="match status" value="1"/>
</dbReference>
<dbReference type="InterPro" id="IPR051132">
    <property type="entry name" value="3-5_Exonuclease_domain"/>
</dbReference>
<keyword evidence="4" id="KW-1185">Reference proteome</keyword>
<dbReference type="SUPFAM" id="SSF53098">
    <property type="entry name" value="Ribonuclease H-like"/>
    <property type="match status" value="1"/>
</dbReference>
<proteinExistence type="predicted"/>
<dbReference type="InterPro" id="IPR012337">
    <property type="entry name" value="RNaseH-like_sf"/>
</dbReference>
<reference evidence="3" key="1">
    <citation type="journal article" date="2023" name="Plant J.">
        <title>Genome sequences and population genomics provide insights into the demographic history, inbreeding, and mutation load of two 'living fossil' tree species of Dipteronia.</title>
        <authorList>
            <person name="Feng Y."/>
            <person name="Comes H.P."/>
            <person name="Chen J."/>
            <person name="Zhu S."/>
            <person name="Lu R."/>
            <person name="Zhang X."/>
            <person name="Li P."/>
            <person name="Qiu J."/>
            <person name="Olsen K.M."/>
            <person name="Qiu Y."/>
        </authorList>
    </citation>
    <scope>NUCLEOTIDE SEQUENCE</scope>
    <source>
        <strain evidence="3">KIB01</strain>
    </source>
</reference>
<sequence length="221" mass="24907">MIPINILSKMGIYELKIPQPAKAKFKVNVKVEVTVIVIDSVALINRNIADLRSLLQRPVVGFDVKFGIDGHKTDTKIAKLLILYVEDRCLIIQLDRLASVPDCLKDFLGDETICFVGTYMEDKTDIEDKVKGFLRYDILCRTGVEVGDLVSRVLKTEKFSTLGLASLCYQFGLYPVTITGVPETTPDRNARFFTDVEVEYAIFQARSCYRIGNLMLSKLNL</sequence>
<dbReference type="AlphaFoldDB" id="A0AAD9WR56"/>
<dbReference type="GO" id="GO:0003676">
    <property type="term" value="F:nucleic acid binding"/>
    <property type="evidence" value="ECO:0007669"/>
    <property type="project" value="InterPro"/>
</dbReference>
<organism evidence="3 4">
    <name type="scientific">Dipteronia dyeriana</name>
    <dbReference type="NCBI Taxonomy" id="168575"/>
    <lineage>
        <taxon>Eukaryota</taxon>
        <taxon>Viridiplantae</taxon>
        <taxon>Streptophyta</taxon>
        <taxon>Embryophyta</taxon>
        <taxon>Tracheophyta</taxon>
        <taxon>Spermatophyta</taxon>
        <taxon>Magnoliopsida</taxon>
        <taxon>eudicotyledons</taxon>
        <taxon>Gunneridae</taxon>
        <taxon>Pentapetalae</taxon>
        <taxon>rosids</taxon>
        <taxon>malvids</taxon>
        <taxon>Sapindales</taxon>
        <taxon>Sapindaceae</taxon>
        <taxon>Hippocastanoideae</taxon>
        <taxon>Acereae</taxon>
        <taxon>Dipteronia</taxon>
    </lineage>
</organism>
<dbReference type="GO" id="GO:0005634">
    <property type="term" value="C:nucleus"/>
    <property type="evidence" value="ECO:0007669"/>
    <property type="project" value="TreeGrafter"/>
</dbReference>
<dbReference type="PANTHER" id="PTHR13620">
    <property type="entry name" value="3-5 EXONUCLEASE"/>
    <property type="match status" value="1"/>
</dbReference>
<protein>
    <recommendedName>
        <fullName evidence="5">3'-5' exonuclease domain-containing protein</fullName>
    </recommendedName>
</protein>
<dbReference type="GO" id="GO:0005737">
    <property type="term" value="C:cytoplasm"/>
    <property type="evidence" value="ECO:0007669"/>
    <property type="project" value="TreeGrafter"/>
</dbReference>
<dbReference type="GO" id="GO:0008408">
    <property type="term" value="F:3'-5' exonuclease activity"/>
    <property type="evidence" value="ECO:0007669"/>
    <property type="project" value="TreeGrafter"/>
</dbReference>
<comment type="caution">
    <text evidence="3">The sequence shown here is derived from an EMBL/GenBank/DDBJ whole genome shotgun (WGS) entry which is preliminary data.</text>
</comment>
<accession>A0AAD9WR56</accession>
<dbReference type="InterPro" id="IPR036397">
    <property type="entry name" value="RNaseH_sf"/>
</dbReference>
<dbReference type="EMBL" id="JANJYI010000008">
    <property type="protein sequence ID" value="KAK2640351.1"/>
    <property type="molecule type" value="Genomic_DNA"/>
</dbReference>
<keyword evidence="2" id="KW-0378">Hydrolase</keyword>